<accession>A0A2U3DZ23</accession>
<evidence type="ECO:0000313" key="3">
    <source>
        <dbReference type="EMBL" id="PWI67509.1"/>
    </source>
</evidence>
<reference evidence="2 5" key="4">
    <citation type="journal article" date="2024" name="Microbiol. Resour. Announc.">
        <title>Genome annotations for the ascomycete fungi Trichoderma harzianum, Trichoderma aggressivum, and Purpureocillium lilacinum.</title>
        <authorList>
            <person name="Beijen E.P.W."/>
            <person name="Ohm R.A."/>
        </authorList>
    </citation>
    <scope>NUCLEOTIDE SEQUENCE [LARGE SCALE GENOMIC DNA]</scope>
    <source>
        <strain evidence="2 5">CBS 150709</strain>
    </source>
</reference>
<feature type="compositionally biased region" description="Polar residues" evidence="1">
    <location>
        <begin position="612"/>
        <end position="622"/>
    </location>
</feature>
<dbReference type="EMBL" id="LCWV01000018">
    <property type="protein sequence ID" value="PWI67509.1"/>
    <property type="molecule type" value="Genomic_DNA"/>
</dbReference>
<comment type="caution">
    <text evidence="3">The sequence shown here is derived from an EMBL/GenBank/DDBJ whole genome shotgun (WGS) entry which is preliminary data.</text>
</comment>
<proteinExistence type="predicted"/>
<reference evidence="3" key="1">
    <citation type="submission" date="2015-05" db="EMBL/GenBank/DDBJ databases">
        <authorList>
            <person name="Wang D.B."/>
            <person name="Wang M."/>
        </authorList>
    </citation>
    <scope>NUCLEOTIDE SEQUENCE</scope>
    <source>
        <strain evidence="3">36-1</strain>
    </source>
</reference>
<feature type="region of interest" description="Disordered" evidence="1">
    <location>
        <begin position="586"/>
        <end position="636"/>
    </location>
</feature>
<evidence type="ECO:0000256" key="1">
    <source>
        <dbReference type="SAM" id="MobiDB-lite"/>
    </source>
</evidence>
<feature type="compositionally biased region" description="Basic and acidic residues" evidence="1">
    <location>
        <begin position="627"/>
        <end position="636"/>
    </location>
</feature>
<dbReference type="AlphaFoldDB" id="A0A2U3DZ23"/>
<evidence type="ECO:0000313" key="4">
    <source>
        <dbReference type="Proteomes" id="UP000245956"/>
    </source>
</evidence>
<reference evidence="3 4" key="2">
    <citation type="journal article" date="2016" name="Front. Microbiol.">
        <title>Genome and transcriptome sequences reveal the specific parasitism of the nematophagous Purpureocillium lilacinum 36-1.</title>
        <authorList>
            <person name="Xie J."/>
            <person name="Li S."/>
            <person name="Mo C."/>
            <person name="Xiao X."/>
            <person name="Peng D."/>
            <person name="Wang G."/>
            <person name="Xiao Y."/>
        </authorList>
    </citation>
    <scope>NUCLEOTIDE SEQUENCE [LARGE SCALE GENOMIC DNA]</scope>
    <source>
        <strain evidence="3 4">36-1</strain>
    </source>
</reference>
<organism evidence="3 4">
    <name type="scientific">Purpureocillium lilacinum</name>
    <name type="common">Paecilomyces lilacinus</name>
    <dbReference type="NCBI Taxonomy" id="33203"/>
    <lineage>
        <taxon>Eukaryota</taxon>
        <taxon>Fungi</taxon>
        <taxon>Dikarya</taxon>
        <taxon>Ascomycota</taxon>
        <taxon>Pezizomycotina</taxon>
        <taxon>Sordariomycetes</taxon>
        <taxon>Hypocreomycetidae</taxon>
        <taxon>Hypocreales</taxon>
        <taxon>Ophiocordycipitaceae</taxon>
        <taxon>Purpureocillium</taxon>
    </lineage>
</organism>
<dbReference type="EMBL" id="JAWRVI010000023">
    <property type="protein sequence ID" value="KAK4088673.1"/>
    <property type="molecule type" value="Genomic_DNA"/>
</dbReference>
<dbReference type="Proteomes" id="UP001287286">
    <property type="component" value="Unassembled WGS sequence"/>
</dbReference>
<gene>
    <name evidence="3" type="ORF">PCL_02863</name>
    <name evidence="2" type="ORF">Purlil1_6884</name>
</gene>
<name>A0A2U3DZ23_PURLI</name>
<feature type="region of interest" description="Disordered" evidence="1">
    <location>
        <begin position="86"/>
        <end position="177"/>
    </location>
</feature>
<protein>
    <submittedName>
        <fullName evidence="3">Uncharacterized protein</fullName>
    </submittedName>
</protein>
<sequence>MQTVYTSVRITKTPNRYPPAPAARTVRVVDAETLGDTTHTHAHWAHATAAAASFFVGISSANVRGRVDRPPADNAERDKQQLTAKYTARKDSLLTRSDMPAGTSGSGSGSGSDSTIIATTRRPSPISSYSCSTPVHRSSRPLPALPTEPTSLGWTDDCPARTARGAASVPSTGHGGHVVQNESALRRLAGWQGTAGLVGLGPGVASRRQFPPARVDDFDSRTILRSERSLYYFVHAGRTPSGRAGEECPLLGAARLALPRIGRLRCRCSGPGSRKRSDERCVLLPSSRPTPLRQPPPGTPRAHPRADPHLAASPRNWPPPPRREGSAARRGGFAPAGLAGPSWAGLGQGGRAGAPHTRNVLDEALERSPGGHHPLPGRPPGTSPPCRVPALAHLTTSWAGWTSGPADDSACGTPAADGELPAQPAQLMEGSCGQVNPWNRLGPMGAWAGALLWAPTPPPGPQSTSFIKSIIHHPSVNQPPTPPRPHRQPAPWRCGIFVPVNLVIPSSLLCFTSGGLSNHSLAAHSTQCSALTYVDSPSSGPLVASLFLDSHPAGCHRSFSSSSSLAARSARRPSFSSPRPFAPPFVEIGADRPPCGHTHTRPLVLSDKGTRDATTSALNLPQPTLDRTARPDTGGR</sequence>
<evidence type="ECO:0000313" key="5">
    <source>
        <dbReference type="Proteomes" id="UP001287286"/>
    </source>
</evidence>
<feature type="compositionally biased region" description="Polar residues" evidence="1">
    <location>
        <begin position="116"/>
        <end position="136"/>
    </location>
</feature>
<feature type="region of interest" description="Disordered" evidence="1">
    <location>
        <begin position="267"/>
        <end position="356"/>
    </location>
</feature>
<reference evidence="2" key="3">
    <citation type="submission" date="2023-11" db="EMBL/GenBank/DDBJ databases">
        <authorList>
            <person name="Beijen E."/>
            <person name="Ohm R.A."/>
        </authorList>
    </citation>
    <scope>NUCLEOTIDE SEQUENCE</scope>
    <source>
        <strain evidence="2">CBS 150709</strain>
    </source>
</reference>
<dbReference type="Proteomes" id="UP000245956">
    <property type="component" value="Unassembled WGS sequence"/>
</dbReference>
<keyword evidence="5" id="KW-1185">Reference proteome</keyword>
<evidence type="ECO:0000313" key="2">
    <source>
        <dbReference type="EMBL" id="KAK4088673.1"/>
    </source>
</evidence>